<accession>A0A9D6V652</accession>
<comment type="caution">
    <text evidence="2">The sequence shown here is derived from an EMBL/GenBank/DDBJ whole genome shotgun (WGS) entry which is preliminary data.</text>
</comment>
<dbReference type="Pfam" id="PF13592">
    <property type="entry name" value="HTH_33"/>
    <property type="match status" value="1"/>
</dbReference>
<gene>
    <name evidence="2" type="ORF">HY912_17590</name>
</gene>
<organism evidence="2 3">
    <name type="scientific">Desulfomonile tiedjei</name>
    <dbReference type="NCBI Taxonomy" id="2358"/>
    <lineage>
        <taxon>Bacteria</taxon>
        <taxon>Pseudomonadati</taxon>
        <taxon>Thermodesulfobacteriota</taxon>
        <taxon>Desulfomonilia</taxon>
        <taxon>Desulfomonilales</taxon>
        <taxon>Desulfomonilaceae</taxon>
        <taxon>Desulfomonile</taxon>
    </lineage>
</organism>
<name>A0A9D6V652_9BACT</name>
<dbReference type="InterPro" id="IPR025959">
    <property type="entry name" value="Winged_HTH_dom"/>
</dbReference>
<dbReference type="Proteomes" id="UP000807825">
    <property type="component" value="Unassembled WGS sequence"/>
</dbReference>
<protein>
    <submittedName>
        <fullName evidence="2">Winged helix-turn-helix domain-containing protein</fullName>
    </submittedName>
</protein>
<dbReference type="InterPro" id="IPR009057">
    <property type="entry name" value="Homeodomain-like_sf"/>
</dbReference>
<evidence type="ECO:0000313" key="3">
    <source>
        <dbReference type="Proteomes" id="UP000807825"/>
    </source>
</evidence>
<proteinExistence type="predicted"/>
<evidence type="ECO:0000259" key="1">
    <source>
        <dbReference type="Pfam" id="PF13592"/>
    </source>
</evidence>
<dbReference type="AlphaFoldDB" id="A0A9D6V652"/>
<sequence length="166" mass="19069">MGGVTSALPHLSEFEVSIRLRQTTGREQRRWFVVWNALVDPRPASEIAIHADVSVSTVHNVISRYNRFGPKAIEGCENGIRRRCYLSKEEEAEFLKPFFEIAPTSEICVAGPIKQALEEFWGHPVHHSTVYRMLHRNGWREIVPRPVHPEAEEKTQEALKKTSRKS</sequence>
<dbReference type="EMBL" id="JACRDE010000460">
    <property type="protein sequence ID" value="MBI5251305.1"/>
    <property type="molecule type" value="Genomic_DNA"/>
</dbReference>
<evidence type="ECO:0000313" key="2">
    <source>
        <dbReference type="EMBL" id="MBI5251305.1"/>
    </source>
</evidence>
<dbReference type="SUPFAM" id="SSF46689">
    <property type="entry name" value="Homeodomain-like"/>
    <property type="match status" value="1"/>
</dbReference>
<feature type="domain" description="Winged helix-turn helix" evidence="1">
    <location>
        <begin position="113"/>
        <end position="162"/>
    </location>
</feature>
<reference evidence="2" key="1">
    <citation type="submission" date="2020-07" db="EMBL/GenBank/DDBJ databases">
        <title>Huge and variable diversity of episymbiotic CPR bacteria and DPANN archaea in groundwater ecosystems.</title>
        <authorList>
            <person name="He C.Y."/>
            <person name="Keren R."/>
            <person name="Whittaker M."/>
            <person name="Farag I.F."/>
            <person name="Doudna J."/>
            <person name="Cate J.H.D."/>
            <person name="Banfield J.F."/>
        </authorList>
    </citation>
    <scope>NUCLEOTIDE SEQUENCE</scope>
    <source>
        <strain evidence="2">NC_groundwater_1664_Pr3_B-0.1um_52_9</strain>
    </source>
</reference>